<dbReference type="FunFam" id="3.30.70.2190:FF:000001">
    <property type="entry name" value="D-2-hydroxyglutarate dehydrogenase mitochondrial"/>
    <property type="match status" value="1"/>
</dbReference>
<dbReference type="PANTHER" id="PTHR43716:SF1">
    <property type="entry name" value="D-2-HYDROXYGLUTARATE DEHYDROGENASE, MITOCHONDRIAL"/>
    <property type="match status" value="1"/>
</dbReference>
<comment type="catalytic activity">
    <reaction evidence="7">
        <text>(R)-lactate + 2 Fe(III)-[cytochrome c] = 2 Fe(II)-[cytochrome c] + pyruvate + 2 H(+)</text>
        <dbReference type="Rhea" id="RHEA:13521"/>
        <dbReference type="Rhea" id="RHEA-COMP:10350"/>
        <dbReference type="Rhea" id="RHEA-COMP:14399"/>
        <dbReference type="ChEBI" id="CHEBI:15361"/>
        <dbReference type="ChEBI" id="CHEBI:15378"/>
        <dbReference type="ChEBI" id="CHEBI:16004"/>
        <dbReference type="ChEBI" id="CHEBI:29033"/>
        <dbReference type="ChEBI" id="CHEBI:29034"/>
        <dbReference type="EC" id="1.1.2.4"/>
    </reaction>
</comment>
<dbReference type="Gene3D" id="3.30.70.2740">
    <property type="match status" value="1"/>
</dbReference>
<evidence type="ECO:0000313" key="10">
    <source>
        <dbReference type="EMBL" id="KAF5536577.1"/>
    </source>
</evidence>
<evidence type="ECO:0000313" key="11">
    <source>
        <dbReference type="Proteomes" id="UP000582016"/>
    </source>
</evidence>
<comment type="cofactor">
    <cofactor evidence="1">
        <name>FAD</name>
        <dbReference type="ChEBI" id="CHEBI:57692"/>
    </cofactor>
</comment>
<dbReference type="SUPFAM" id="SSF56176">
    <property type="entry name" value="FAD-binding/transporter-associated domain-like"/>
    <property type="match status" value="1"/>
</dbReference>
<name>A0A8H5III8_9HYPO</name>
<dbReference type="Gene3D" id="3.30.43.10">
    <property type="entry name" value="Uridine Diphospho-n-acetylenolpyruvylglucosamine Reductase, domain 2"/>
    <property type="match status" value="1"/>
</dbReference>
<dbReference type="FunFam" id="3.30.70.2740:FF:000002">
    <property type="entry name" value="D-2-hydroxyglutarate dehydrogenase mitochondrial"/>
    <property type="match status" value="1"/>
</dbReference>
<dbReference type="InterPro" id="IPR004113">
    <property type="entry name" value="FAD-bd_oxidored_4_C"/>
</dbReference>
<evidence type="ECO:0000256" key="7">
    <source>
        <dbReference type="ARBA" id="ARBA00051436"/>
    </source>
</evidence>
<evidence type="ECO:0000256" key="1">
    <source>
        <dbReference type="ARBA" id="ARBA00001974"/>
    </source>
</evidence>
<feature type="region of interest" description="Disordered" evidence="8">
    <location>
        <begin position="563"/>
        <end position="586"/>
    </location>
</feature>
<gene>
    <name evidence="10" type="ORF">FPHYL_12944</name>
</gene>
<dbReference type="Proteomes" id="UP000582016">
    <property type="component" value="Unassembled WGS sequence"/>
</dbReference>
<feature type="region of interest" description="Disordered" evidence="8">
    <location>
        <begin position="683"/>
        <end position="715"/>
    </location>
</feature>
<sequence length="1112" mass="124003">MSCRSQLLRALRGSASSSGGRSTVSLRTNILERSLAHSKTPARCIATTALRLISQTRVQKSKLTSETYPQLERDARFAQVTPEHVARFREILGDNPSAIIDGITGGGAGVDAADFETYNEDWMHKYKGQSKLVLRPGTTDEVSGILKYCNEQHLAVVPQGGNTGLVGGSIPVFDEIVISMARMNEIRSFDEVSGSLVIDAGCVLETVDSYLAQKGYIFPLDLGAKGSCHVGGNVATNAGGLRLLRYGSLHGTVLGVEAVLPNGTVINDLCTLRKNNTGYDVKQLFIGAEGTLGIITKIAIQCPQRSPAVNVAVFGIESYDKAQLAFREAKKQLSEILSAFELMDGRSQRIVSEVKGQEHPLEGEYPFYCLIETSGSNGEHDYAKLETFLEDVMTREVIADGVVAQDETQLRNLWGWREGITECLGHWGGTYKYDISIPLDEMYTIVEDTKARLIDLGLLGDTSDHPVVDVLGYGHMGDSNLHLNIPVRRYDPAVEKALEPWVYEWIQKRSGSISAEHGLGIAKKKFIGYSRDDTTIGLMKQIKNLFDPNGIMNPYNCGWPNDFNSPADLSERDQRGADAALPHTPPCQPYGADAAASPQEADALGQKFPIPVEVALMTMCKMDFRDVWGDRQLTGCLIATDAGDSLVHILEQCSNERPHCQKCISSGRQCEGYERERVFITGTPQNKGRVASHPKKGSASKKESSPLYEEPPRTLGITPVHPLTSAWDDHTLVSDQGVEYSVLVSALHTRLPYTLPDHSADESTPFRITFPPYTPTDLQLLLGEGEFSVRAQCLARLPSVYEQDDSAQSYCIFFFEHETAYAFGESGSQRMRRMGPAYFSRFPNHHFFVRVYRPLATGFALLRRQDTFVSSPDWKNVPWQRHPKSLLDHLLDLVLLLPAILSQVDQVVPSEPTLHRRHSAQQLLRDCLSLERHLGAWFQMANRPSFEQPVAFWAEELISPGGLIPFTNSYAFRDVNTGLAFLYYWMTQILFHQCIESLHRAIYQPVIDAYPNMWPDLPFDLQIDLNRYQHGRMFAADICRGLDSVLHDTVQPDMLIMPMTVAMDFYRDINSVSQDGLMEIMWIDNFRSRLIEKGQHVAGVLQSQTWSEVATF</sequence>
<keyword evidence="11" id="KW-1185">Reference proteome</keyword>
<evidence type="ECO:0000259" key="9">
    <source>
        <dbReference type="PROSITE" id="PS51387"/>
    </source>
</evidence>
<feature type="compositionally biased region" description="Basic residues" evidence="8">
    <location>
        <begin position="690"/>
        <end position="699"/>
    </location>
</feature>
<evidence type="ECO:0000256" key="8">
    <source>
        <dbReference type="SAM" id="MobiDB-lite"/>
    </source>
</evidence>
<dbReference type="SUPFAM" id="SSF55103">
    <property type="entry name" value="FAD-linked oxidases, C-terminal domain"/>
    <property type="match status" value="1"/>
</dbReference>
<evidence type="ECO:0000256" key="2">
    <source>
        <dbReference type="ARBA" id="ARBA00008000"/>
    </source>
</evidence>
<dbReference type="GO" id="GO:0071949">
    <property type="term" value="F:FAD binding"/>
    <property type="evidence" value="ECO:0007669"/>
    <property type="project" value="InterPro"/>
</dbReference>
<dbReference type="FunFam" id="3.30.43.10:FF:000002">
    <property type="entry name" value="D-2-hydroxyglutarate dehydrogenase, mitochondrial"/>
    <property type="match status" value="1"/>
</dbReference>
<comment type="caution">
    <text evidence="10">The sequence shown here is derived from an EMBL/GenBank/DDBJ whole genome shotgun (WGS) entry which is preliminary data.</text>
</comment>
<evidence type="ECO:0000256" key="5">
    <source>
        <dbReference type="ARBA" id="ARBA00023002"/>
    </source>
</evidence>
<dbReference type="GO" id="GO:0004458">
    <property type="term" value="F:D-lactate dehydrogenase (cytochrome) activity"/>
    <property type="evidence" value="ECO:0007669"/>
    <property type="project" value="UniProtKB-EC"/>
</dbReference>
<dbReference type="EMBL" id="JAAOAQ010000706">
    <property type="protein sequence ID" value="KAF5536577.1"/>
    <property type="molecule type" value="Genomic_DNA"/>
</dbReference>
<protein>
    <recommendedName>
        <fullName evidence="6">D-lactate dehydrogenase (cytochrome)</fullName>
        <ecNumber evidence="6">1.1.2.4</ecNumber>
    </recommendedName>
</protein>
<dbReference type="EC" id="1.1.2.4" evidence="6"/>
<dbReference type="FunFam" id="3.30.465.10:FF:000001">
    <property type="entry name" value="D-2-hydroxyglutarate dehydrogenase, mitochondrial"/>
    <property type="match status" value="1"/>
</dbReference>
<dbReference type="Gene3D" id="3.30.70.2190">
    <property type="match status" value="1"/>
</dbReference>
<organism evidence="10 11">
    <name type="scientific">Fusarium phyllophilum</name>
    <dbReference type="NCBI Taxonomy" id="47803"/>
    <lineage>
        <taxon>Eukaryota</taxon>
        <taxon>Fungi</taxon>
        <taxon>Dikarya</taxon>
        <taxon>Ascomycota</taxon>
        <taxon>Pezizomycotina</taxon>
        <taxon>Sordariomycetes</taxon>
        <taxon>Hypocreomycetidae</taxon>
        <taxon>Hypocreales</taxon>
        <taxon>Nectriaceae</taxon>
        <taxon>Fusarium</taxon>
        <taxon>Fusarium fujikuroi species complex</taxon>
    </lineage>
</organism>
<keyword evidence="3" id="KW-0285">Flavoprotein</keyword>
<evidence type="ECO:0000256" key="4">
    <source>
        <dbReference type="ARBA" id="ARBA00022827"/>
    </source>
</evidence>
<dbReference type="InterPro" id="IPR016171">
    <property type="entry name" value="Vanillyl_alc_oxidase_C-sub2"/>
</dbReference>
<keyword evidence="5" id="KW-0560">Oxidoreductase</keyword>
<dbReference type="Pfam" id="PF01565">
    <property type="entry name" value="FAD_binding_4"/>
    <property type="match status" value="1"/>
</dbReference>
<dbReference type="InterPro" id="IPR036318">
    <property type="entry name" value="FAD-bd_PCMH-like_sf"/>
</dbReference>
<evidence type="ECO:0000256" key="3">
    <source>
        <dbReference type="ARBA" id="ARBA00022630"/>
    </source>
</evidence>
<dbReference type="PROSITE" id="PS51387">
    <property type="entry name" value="FAD_PCMH"/>
    <property type="match status" value="1"/>
</dbReference>
<reference evidence="10 11" key="1">
    <citation type="submission" date="2020-05" db="EMBL/GenBank/DDBJ databases">
        <title>Identification and distribution of gene clusters putatively required for synthesis of sphingolipid metabolism inhibitors in phylogenetically diverse species of the filamentous fungus Fusarium.</title>
        <authorList>
            <person name="Kim H.-S."/>
            <person name="Busman M."/>
            <person name="Brown D.W."/>
            <person name="Divon H."/>
            <person name="Uhlig S."/>
            <person name="Proctor R.H."/>
        </authorList>
    </citation>
    <scope>NUCLEOTIDE SEQUENCE [LARGE SCALE GENOMIC DNA]</scope>
    <source>
        <strain evidence="10 11">NRRL 13617</strain>
    </source>
</reference>
<accession>A0A8H5III8</accession>
<comment type="similarity">
    <text evidence="2">Belongs to the FAD-binding oxidoreductase/transferase type 4 family.</text>
</comment>
<dbReference type="Gene3D" id="3.30.465.10">
    <property type="match status" value="1"/>
</dbReference>
<dbReference type="AlphaFoldDB" id="A0A8H5III8"/>
<dbReference type="InterPro" id="IPR016166">
    <property type="entry name" value="FAD-bd_PCMH"/>
</dbReference>
<dbReference type="InterPro" id="IPR016164">
    <property type="entry name" value="FAD-linked_Oxase-like_C"/>
</dbReference>
<dbReference type="InterPro" id="IPR006094">
    <property type="entry name" value="Oxid_FAD_bind_N"/>
</dbReference>
<dbReference type="InterPro" id="IPR051264">
    <property type="entry name" value="FAD-oxidored/transferase_4"/>
</dbReference>
<evidence type="ECO:0000256" key="6">
    <source>
        <dbReference type="ARBA" id="ARBA00038897"/>
    </source>
</evidence>
<dbReference type="Gene3D" id="1.10.45.10">
    <property type="entry name" value="Vanillyl-alcohol Oxidase, Chain A, domain 4"/>
    <property type="match status" value="1"/>
</dbReference>
<feature type="domain" description="FAD-binding PCMH-type" evidence="9">
    <location>
        <begin position="126"/>
        <end position="305"/>
    </location>
</feature>
<proteinExistence type="inferred from homology"/>
<dbReference type="OrthoDB" id="5332616at2759"/>
<dbReference type="Pfam" id="PF02913">
    <property type="entry name" value="FAD-oxidase_C"/>
    <property type="match status" value="1"/>
</dbReference>
<dbReference type="PANTHER" id="PTHR43716">
    <property type="entry name" value="D-2-HYDROXYGLUTARATE DEHYDROGENASE, MITOCHONDRIAL"/>
    <property type="match status" value="1"/>
</dbReference>
<dbReference type="FunFam" id="1.10.45.10:FF:000001">
    <property type="entry name" value="D-lactate dehydrogenase mitochondrial"/>
    <property type="match status" value="1"/>
</dbReference>
<dbReference type="InterPro" id="IPR016169">
    <property type="entry name" value="FAD-bd_PCMH_sub2"/>
</dbReference>
<dbReference type="InterPro" id="IPR016167">
    <property type="entry name" value="FAD-bd_PCMH_sub1"/>
</dbReference>
<dbReference type="GO" id="GO:0005739">
    <property type="term" value="C:mitochondrion"/>
    <property type="evidence" value="ECO:0007669"/>
    <property type="project" value="TreeGrafter"/>
</dbReference>
<keyword evidence="4" id="KW-0274">FAD</keyword>